<evidence type="ECO:0000256" key="1">
    <source>
        <dbReference type="SAM" id="SignalP"/>
    </source>
</evidence>
<feature type="signal peptide" evidence="1">
    <location>
        <begin position="1"/>
        <end position="27"/>
    </location>
</feature>
<gene>
    <name evidence="2" type="ORF">PSEUBRA_SCAF16g05310</name>
</gene>
<dbReference type="EMBL" id="KI545858">
    <property type="protein sequence ID" value="EST08506.1"/>
    <property type="molecule type" value="Genomic_DNA"/>
</dbReference>
<dbReference type="GeneID" id="27417717"/>
<accession>V5EDE2</accession>
<feature type="chain" id="PRO_5004734410" evidence="1">
    <location>
        <begin position="28"/>
        <end position="257"/>
    </location>
</feature>
<name>V5EDE2_KALBG</name>
<dbReference type="OMA" id="CCSETCC"/>
<keyword evidence="3" id="KW-1185">Reference proteome</keyword>
<dbReference type="AlphaFoldDB" id="V5EDE2"/>
<sequence>MRASIRACLLFAVAAIVALQVAQPVSAGLVDREVFENITPSLYDLDRRQEGGTAVPSSTSTGPAPTATIGAGCQNPSDCVSGHCSRSENRCLPAPGNGNINDFCTRDYQCTGGAYCYRGSCQYIKPNGSNCYKDSGCASSNCYKKVCQPRRNVVNGERCTQSLQCQEGSFCNRSRCATLAANGQYCYKNQGCTSGVCNSNRCSSSGLARLGQRCSANSNCRSGSCFKGACRAKRNAGQPCSVNATCFSNRCVNQVCQ</sequence>
<evidence type="ECO:0000313" key="3">
    <source>
        <dbReference type="Proteomes" id="UP000019377"/>
    </source>
</evidence>
<evidence type="ECO:0000313" key="2">
    <source>
        <dbReference type="EMBL" id="EST08506.1"/>
    </source>
</evidence>
<proteinExistence type="predicted"/>
<dbReference type="HOGENOM" id="CLU_1078204_0_0_1"/>
<organism evidence="2 3">
    <name type="scientific">Kalmanozyma brasiliensis (strain GHG001)</name>
    <name type="common">Yeast</name>
    <name type="synonym">Pseudozyma brasiliensis</name>
    <dbReference type="NCBI Taxonomy" id="1365824"/>
    <lineage>
        <taxon>Eukaryota</taxon>
        <taxon>Fungi</taxon>
        <taxon>Dikarya</taxon>
        <taxon>Basidiomycota</taxon>
        <taxon>Ustilaginomycotina</taxon>
        <taxon>Ustilaginomycetes</taxon>
        <taxon>Ustilaginales</taxon>
        <taxon>Ustilaginaceae</taxon>
        <taxon>Kalmanozyma</taxon>
    </lineage>
</organism>
<dbReference type="OrthoDB" id="2547892at2759"/>
<dbReference type="eggNOG" id="ENOG502SW1M">
    <property type="taxonomic scope" value="Eukaryota"/>
</dbReference>
<reference evidence="3" key="1">
    <citation type="journal article" date="2013" name="Genome Announc.">
        <title>Draft genome sequence of Pseudozyma brasiliensis sp. nov. strain GHG001, a high producer of endo-1,4-xylanase isolated from an insect pest of sugarcane.</title>
        <authorList>
            <person name="Oliveira J.V.D.C."/>
            <person name="dos Santos R.A.C."/>
            <person name="Borges T.A."/>
            <person name="Riano-Pachon D.M."/>
            <person name="Goldman G.H."/>
        </authorList>
    </citation>
    <scope>NUCLEOTIDE SEQUENCE [LARGE SCALE GENOMIC DNA]</scope>
    <source>
        <strain evidence="3">GHG001</strain>
    </source>
</reference>
<dbReference type="Proteomes" id="UP000019377">
    <property type="component" value="Unassembled WGS sequence"/>
</dbReference>
<protein>
    <submittedName>
        <fullName evidence="2">Uncharacterized protein</fullName>
    </submittedName>
</protein>
<dbReference type="RefSeq" id="XP_016293495.1">
    <property type="nucleotide sequence ID" value="XM_016435100.1"/>
</dbReference>
<keyword evidence="1" id="KW-0732">Signal</keyword>